<proteinExistence type="predicted"/>
<organism evidence="1 2">
    <name type="scientific">Epidermidibacterium keratini</name>
    <dbReference type="NCBI Taxonomy" id="1891644"/>
    <lineage>
        <taxon>Bacteria</taxon>
        <taxon>Bacillati</taxon>
        <taxon>Actinomycetota</taxon>
        <taxon>Actinomycetes</taxon>
        <taxon>Sporichthyales</taxon>
        <taxon>Sporichthyaceae</taxon>
        <taxon>Epidermidibacterium</taxon>
    </lineage>
</organism>
<dbReference type="Proteomes" id="UP000463857">
    <property type="component" value="Chromosome"/>
</dbReference>
<dbReference type="PIRSF" id="PIRSF012608">
    <property type="entry name" value="UCP012608"/>
    <property type="match status" value="1"/>
</dbReference>
<dbReference type="InterPro" id="IPR011200">
    <property type="entry name" value="UCP012608"/>
</dbReference>
<keyword evidence="2" id="KW-1185">Reference proteome</keyword>
<protein>
    <submittedName>
        <fullName evidence="1">DUF2332 family protein</fullName>
    </submittedName>
</protein>
<evidence type="ECO:0000313" key="2">
    <source>
        <dbReference type="Proteomes" id="UP000463857"/>
    </source>
</evidence>
<evidence type="ECO:0000313" key="1">
    <source>
        <dbReference type="EMBL" id="QHB99716.1"/>
    </source>
</evidence>
<dbReference type="KEGG" id="eke:EK0264_05065"/>
<dbReference type="EMBL" id="CP047156">
    <property type="protein sequence ID" value="QHB99716.1"/>
    <property type="molecule type" value="Genomic_DNA"/>
</dbReference>
<name>A0A7L4YME4_9ACTN</name>
<dbReference type="InParanoid" id="A0A7L4YME4"/>
<sequence length="347" mass="37491">MSAVDHFRTQAEGCGRLGSAMYADLIARLADDLQAGGPTDVLVAPYADASGPAAIALRLTGGLHRLVLDGAVPELAAYYPSVGGEYDGDAAWPHVEAALRDHADAIAETMTSPPQTNEVGRSAALMAGLLALSQYGDLPVRLFEIGAGAGLNLLVDRYRFVDDEGREYGAADSDVVITNAWPARELSARTVTITERLGCDISPISLESDADENRLLSYVWPDMSERFDRARAAVHIARTNPPTVRQQRALDFVSDLTLQDGTLTVLWHSVMWQYVDPPERDGILEQIASLSMGASDQAPLLHLRLEPRRRKPGGEHEFLLAADHCRGGSQSTIVAHTAPHGPPVEWE</sequence>
<dbReference type="AlphaFoldDB" id="A0A7L4YME4"/>
<dbReference type="RefSeq" id="WP_159543552.1">
    <property type="nucleotide sequence ID" value="NZ_CP047156.1"/>
</dbReference>
<dbReference type="Pfam" id="PF10094">
    <property type="entry name" value="DUF2332"/>
    <property type="match status" value="1"/>
</dbReference>
<reference evidence="1 2" key="1">
    <citation type="journal article" date="2018" name="Int. J. Syst. Evol. Microbiol.">
        <title>Epidermidibacterium keratini gen. nov., sp. nov., a member of the family Sporichthyaceae, isolated from keratin epidermis.</title>
        <authorList>
            <person name="Lee D.G."/>
            <person name="Trujillo M.E."/>
            <person name="Kang S."/>
            <person name="Nam J.J."/>
            <person name="Kim Y.J."/>
        </authorList>
    </citation>
    <scope>NUCLEOTIDE SEQUENCE [LARGE SCALE GENOMIC DNA]</scope>
    <source>
        <strain evidence="1 2">EPI-7</strain>
    </source>
</reference>
<accession>A0A7L4YME4</accession>
<dbReference type="OrthoDB" id="8899077at2"/>
<gene>
    <name evidence="1" type="ORF">EK0264_05065</name>
</gene>